<dbReference type="GO" id="GO:1901605">
    <property type="term" value="P:alpha-amino acid metabolic process"/>
    <property type="evidence" value="ECO:0007669"/>
    <property type="project" value="TreeGrafter"/>
</dbReference>
<dbReference type="InterPro" id="IPR015421">
    <property type="entry name" value="PyrdxlP-dep_Trfase_major"/>
</dbReference>
<dbReference type="InterPro" id="IPR015424">
    <property type="entry name" value="PyrdxlP-dep_Trfase"/>
</dbReference>
<evidence type="ECO:0000313" key="8">
    <source>
        <dbReference type="Proteomes" id="UP000054166"/>
    </source>
</evidence>
<evidence type="ECO:0000256" key="2">
    <source>
        <dbReference type="ARBA" id="ARBA00007441"/>
    </source>
</evidence>
<sequence length="501" mass="56430">MPYEKRQKAIDLQHHISDFARARAPTPLKGLLKYNKPGTYMLAGGLPSPTYFPFSSIAGEALVPASFPLAVPKSPSSFAWLWNIFHPISYPKEKTSTVTIPKYAAKPSDLSLSTALQYSPAVALPQLQQIMYEFTTKVYQPAYEDFTILVHTGNTDGWHRVVATLCNKGEAIIVSEWTYPSALYTIMPFAISVAPVAMDSQGMRADSLRSLLRDWDENVQGAPSHVIIVEDDPYFFLQEGPYIPKSRRTNSTSTPTDDEASYVSSLEPSYLKFDYQGRVIRLDTFSKTIAPGSRLGWFTCSPLIAEKLERQGESTTQAPCGFGTSLVTQLLTHWKYEGYIRWLRGLGTQYTLRRDYFIDCLDDEFDLQFAFARDGIWEGRDYYLASTKSGAKQMSEKFDRKIMFSFVPPTSGMFVWLKLHFENVPSSAQDESLEVQLWTQLAKAGVLVAPGWFFSTDILSGSHSNNGQGHFRISFSNAELDDMKEAVKIFGKVLREFFGET</sequence>
<dbReference type="Gene3D" id="3.40.640.10">
    <property type="entry name" value="Type I PLP-dependent aspartate aminotransferase-like (Major domain)"/>
    <property type="match status" value="2"/>
</dbReference>
<dbReference type="EMBL" id="KN832972">
    <property type="protein sequence ID" value="KIM90757.1"/>
    <property type="molecule type" value="Genomic_DNA"/>
</dbReference>
<dbReference type="CDD" id="cd00609">
    <property type="entry name" value="AAT_like"/>
    <property type="match status" value="1"/>
</dbReference>
<protein>
    <recommendedName>
        <fullName evidence="6">Aminotransferase class I/classII large domain-containing protein</fullName>
    </recommendedName>
</protein>
<dbReference type="InParanoid" id="A0A0C3CM58"/>
<dbReference type="GO" id="GO:0030170">
    <property type="term" value="F:pyridoxal phosphate binding"/>
    <property type="evidence" value="ECO:0007669"/>
    <property type="project" value="InterPro"/>
</dbReference>
<keyword evidence="8" id="KW-1185">Reference proteome</keyword>
<dbReference type="GO" id="GO:0008483">
    <property type="term" value="F:transaminase activity"/>
    <property type="evidence" value="ECO:0007669"/>
    <property type="project" value="UniProtKB-KW"/>
</dbReference>
<dbReference type="AlphaFoldDB" id="A0A0C3CM58"/>
<keyword evidence="5" id="KW-0663">Pyridoxal phosphate</keyword>
<evidence type="ECO:0000259" key="6">
    <source>
        <dbReference type="Pfam" id="PF00155"/>
    </source>
</evidence>
<evidence type="ECO:0000256" key="4">
    <source>
        <dbReference type="ARBA" id="ARBA00022679"/>
    </source>
</evidence>
<organism evidence="7 8">
    <name type="scientific">Piloderma croceum (strain F 1598)</name>
    <dbReference type="NCBI Taxonomy" id="765440"/>
    <lineage>
        <taxon>Eukaryota</taxon>
        <taxon>Fungi</taxon>
        <taxon>Dikarya</taxon>
        <taxon>Basidiomycota</taxon>
        <taxon>Agaricomycotina</taxon>
        <taxon>Agaricomycetes</taxon>
        <taxon>Agaricomycetidae</taxon>
        <taxon>Atheliales</taxon>
        <taxon>Atheliaceae</taxon>
        <taxon>Piloderma</taxon>
    </lineage>
</organism>
<keyword evidence="3" id="KW-0032">Aminotransferase</keyword>
<dbReference type="InterPro" id="IPR050859">
    <property type="entry name" value="Class-I_PLP-dep_aminotransf"/>
</dbReference>
<dbReference type="InterPro" id="IPR004839">
    <property type="entry name" value="Aminotransferase_I/II_large"/>
</dbReference>
<evidence type="ECO:0000256" key="1">
    <source>
        <dbReference type="ARBA" id="ARBA00001933"/>
    </source>
</evidence>
<dbReference type="Proteomes" id="UP000054166">
    <property type="component" value="Unassembled WGS sequence"/>
</dbReference>
<dbReference type="HOGENOM" id="CLU_017584_0_5_1"/>
<keyword evidence="4" id="KW-0808">Transferase</keyword>
<dbReference type="OrthoDB" id="691673at2759"/>
<proteinExistence type="inferred from homology"/>
<dbReference type="FunCoup" id="A0A0C3CM58">
    <property type="interactions" value="140"/>
</dbReference>
<dbReference type="STRING" id="765440.A0A0C3CM58"/>
<name>A0A0C3CM58_PILCF</name>
<evidence type="ECO:0000313" key="7">
    <source>
        <dbReference type="EMBL" id="KIM90757.1"/>
    </source>
</evidence>
<dbReference type="SUPFAM" id="SSF53383">
    <property type="entry name" value="PLP-dependent transferases"/>
    <property type="match status" value="1"/>
</dbReference>
<dbReference type="PANTHER" id="PTHR42790:SF1">
    <property type="entry name" value="AROMATIC AMINO ACID AMINOTRANSFERASE, HYPOTHETICAL (EUROFUNG)"/>
    <property type="match status" value="1"/>
</dbReference>
<evidence type="ECO:0000256" key="5">
    <source>
        <dbReference type="ARBA" id="ARBA00022898"/>
    </source>
</evidence>
<reference evidence="8" key="2">
    <citation type="submission" date="2015-01" db="EMBL/GenBank/DDBJ databases">
        <title>Evolutionary Origins and Diversification of the Mycorrhizal Mutualists.</title>
        <authorList>
            <consortium name="DOE Joint Genome Institute"/>
            <consortium name="Mycorrhizal Genomics Consortium"/>
            <person name="Kohler A."/>
            <person name="Kuo A."/>
            <person name="Nagy L.G."/>
            <person name="Floudas D."/>
            <person name="Copeland A."/>
            <person name="Barry K.W."/>
            <person name="Cichocki N."/>
            <person name="Veneault-Fourrey C."/>
            <person name="LaButti K."/>
            <person name="Lindquist E.A."/>
            <person name="Lipzen A."/>
            <person name="Lundell T."/>
            <person name="Morin E."/>
            <person name="Murat C."/>
            <person name="Riley R."/>
            <person name="Ohm R."/>
            <person name="Sun H."/>
            <person name="Tunlid A."/>
            <person name="Henrissat B."/>
            <person name="Grigoriev I.V."/>
            <person name="Hibbett D.S."/>
            <person name="Martin F."/>
        </authorList>
    </citation>
    <scope>NUCLEOTIDE SEQUENCE [LARGE SCALE GENOMIC DNA]</scope>
    <source>
        <strain evidence="8">F 1598</strain>
    </source>
</reference>
<accession>A0A0C3CM58</accession>
<dbReference type="PANTHER" id="PTHR42790">
    <property type="entry name" value="AMINOTRANSFERASE"/>
    <property type="match status" value="1"/>
</dbReference>
<evidence type="ECO:0000256" key="3">
    <source>
        <dbReference type="ARBA" id="ARBA00022576"/>
    </source>
</evidence>
<comment type="cofactor">
    <cofactor evidence="1">
        <name>pyridoxal 5'-phosphate</name>
        <dbReference type="ChEBI" id="CHEBI:597326"/>
    </cofactor>
</comment>
<feature type="domain" description="Aminotransferase class I/classII large" evidence="6">
    <location>
        <begin position="391"/>
        <end position="488"/>
    </location>
</feature>
<reference evidence="7 8" key="1">
    <citation type="submission" date="2014-04" db="EMBL/GenBank/DDBJ databases">
        <authorList>
            <consortium name="DOE Joint Genome Institute"/>
            <person name="Kuo A."/>
            <person name="Tarkka M."/>
            <person name="Buscot F."/>
            <person name="Kohler A."/>
            <person name="Nagy L.G."/>
            <person name="Floudas D."/>
            <person name="Copeland A."/>
            <person name="Barry K.W."/>
            <person name="Cichocki N."/>
            <person name="Veneault-Fourrey C."/>
            <person name="LaButti K."/>
            <person name="Lindquist E.A."/>
            <person name="Lipzen A."/>
            <person name="Lundell T."/>
            <person name="Morin E."/>
            <person name="Murat C."/>
            <person name="Sun H."/>
            <person name="Tunlid A."/>
            <person name="Henrissat B."/>
            <person name="Grigoriev I.V."/>
            <person name="Hibbett D.S."/>
            <person name="Martin F."/>
            <person name="Nordberg H.P."/>
            <person name="Cantor M.N."/>
            <person name="Hua S.X."/>
        </authorList>
    </citation>
    <scope>NUCLEOTIDE SEQUENCE [LARGE SCALE GENOMIC DNA]</scope>
    <source>
        <strain evidence="7 8">F 1598</strain>
    </source>
</reference>
<dbReference type="Pfam" id="PF00155">
    <property type="entry name" value="Aminotran_1_2"/>
    <property type="match status" value="1"/>
</dbReference>
<gene>
    <name evidence="7" type="ORF">PILCRDRAFT_94470</name>
</gene>
<comment type="similarity">
    <text evidence="2">Belongs to the class-I pyridoxal-phosphate-dependent aminotransferase family.</text>
</comment>